<keyword evidence="1 3" id="KW-0378">Hydrolase</keyword>
<dbReference type="Gene3D" id="3.40.50.1820">
    <property type="entry name" value="alpha/beta hydrolase"/>
    <property type="match status" value="1"/>
</dbReference>
<feature type="domain" description="AB hydrolase-1" evidence="2">
    <location>
        <begin position="13"/>
        <end position="128"/>
    </location>
</feature>
<dbReference type="RefSeq" id="WP_029567135.1">
    <property type="nucleotide sequence ID" value="NZ_JNVC02000019.1"/>
</dbReference>
<dbReference type="Pfam" id="PF00561">
    <property type="entry name" value="Abhydrolase_1"/>
    <property type="match status" value="1"/>
</dbReference>
<evidence type="ECO:0000313" key="3">
    <source>
        <dbReference type="EMBL" id="KEZ47579.1"/>
    </source>
</evidence>
<name>A0A084GJR7_METID</name>
<evidence type="ECO:0000259" key="2">
    <source>
        <dbReference type="Pfam" id="PF00561"/>
    </source>
</evidence>
<keyword evidence="4" id="KW-1185">Reference proteome</keyword>
<dbReference type="OrthoDB" id="9805423at2"/>
<dbReference type="InterPro" id="IPR000073">
    <property type="entry name" value="AB_hydrolase_1"/>
</dbReference>
<dbReference type="GO" id="GO:0016787">
    <property type="term" value="F:hydrolase activity"/>
    <property type="evidence" value="ECO:0007669"/>
    <property type="project" value="UniProtKB-KW"/>
</dbReference>
<sequence length="236" mass="26519">MILHTYVSGEGEPLVLIHSGGMTGDTEYNEQSEFFSAENFKVIRPDLRGHGKSFGKIDYYFVQCVQDLKETLDHLGIERCHIAGVSIGGIAALLFAKEYPEKVKSLCFSGVLPKEPANWAELIKEEAQHYEHLFANEEAVAFLNEIHGENDWKSLLQSFNEADFYPFHATGDVYGIEIPVLCLVGENQELEVEAAIVYKQLHSAINIAVIPFAGHLVHREQPDLYSQTLYAFLKNS</sequence>
<evidence type="ECO:0000256" key="1">
    <source>
        <dbReference type="ARBA" id="ARBA00022801"/>
    </source>
</evidence>
<proteinExistence type="predicted"/>
<dbReference type="STRING" id="246786.GS18_0219555"/>
<dbReference type="EMBL" id="JNVC02000019">
    <property type="protein sequence ID" value="KEZ47579.1"/>
    <property type="molecule type" value="Genomic_DNA"/>
</dbReference>
<dbReference type="PRINTS" id="PR00111">
    <property type="entry name" value="ABHYDROLASE"/>
</dbReference>
<dbReference type="AlphaFoldDB" id="A0A084GJR7"/>
<gene>
    <name evidence="3" type="ORF">GS18_0219555</name>
</gene>
<accession>A0A084GJR7</accession>
<evidence type="ECO:0000313" key="4">
    <source>
        <dbReference type="Proteomes" id="UP000028549"/>
    </source>
</evidence>
<dbReference type="InterPro" id="IPR029058">
    <property type="entry name" value="AB_hydrolase_fold"/>
</dbReference>
<comment type="caution">
    <text evidence="3">The sequence shown here is derived from an EMBL/GenBank/DDBJ whole genome shotgun (WGS) entry which is preliminary data.</text>
</comment>
<dbReference type="SUPFAM" id="SSF53474">
    <property type="entry name" value="alpha/beta-Hydrolases"/>
    <property type="match status" value="1"/>
</dbReference>
<dbReference type="Proteomes" id="UP000028549">
    <property type="component" value="Unassembled WGS sequence"/>
</dbReference>
<dbReference type="PANTHER" id="PTHR43798:SF31">
    <property type="entry name" value="AB HYDROLASE SUPERFAMILY PROTEIN YCLE"/>
    <property type="match status" value="1"/>
</dbReference>
<reference evidence="3 4" key="1">
    <citation type="journal article" date="2005" name="Int. J. Syst. Evol. Microbiol.">
        <title>Bacillus cibi sp. nov., isolated from jeotgal, a traditional Korean fermented seafood.</title>
        <authorList>
            <person name="Yoon J.H."/>
            <person name="Lee C.H."/>
            <person name="Oh T.K."/>
        </authorList>
    </citation>
    <scope>NUCLEOTIDE SEQUENCE [LARGE SCALE GENOMIC DNA]</scope>
    <source>
        <strain evidence="3 4">DSM 16189</strain>
    </source>
</reference>
<dbReference type="GO" id="GO:0016020">
    <property type="term" value="C:membrane"/>
    <property type="evidence" value="ECO:0007669"/>
    <property type="project" value="TreeGrafter"/>
</dbReference>
<dbReference type="InterPro" id="IPR050266">
    <property type="entry name" value="AB_hydrolase_sf"/>
</dbReference>
<dbReference type="PANTHER" id="PTHR43798">
    <property type="entry name" value="MONOACYLGLYCEROL LIPASE"/>
    <property type="match status" value="1"/>
</dbReference>
<protein>
    <submittedName>
        <fullName evidence="3">Alpha/beta hydrolase</fullName>
    </submittedName>
</protein>
<organism evidence="3 4">
    <name type="scientific">Metabacillus indicus</name>
    <name type="common">Bacillus indicus</name>
    <dbReference type="NCBI Taxonomy" id="246786"/>
    <lineage>
        <taxon>Bacteria</taxon>
        <taxon>Bacillati</taxon>
        <taxon>Bacillota</taxon>
        <taxon>Bacilli</taxon>
        <taxon>Bacillales</taxon>
        <taxon>Bacillaceae</taxon>
        <taxon>Metabacillus</taxon>
    </lineage>
</organism>